<proteinExistence type="predicted"/>
<name>A0ACC5X997_PANGG</name>
<organism evidence="1 2">
    <name type="scientific">Pangasianodon gigas</name>
    <name type="common">Mekong giant catfish</name>
    <name type="synonym">Pangasius gigas</name>
    <dbReference type="NCBI Taxonomy" id="30993"/>
    <lineage>
        <taxon>Eukaryota</taxon>
        <taxon>Metazoa</taxon>
        <taxon>Chordata</taxon>
        <taxon>Craniata</taxon>
        <taxon>Vertebrata</taxon>
        <taxon>Euteleostomi</taxon>
        <taxon>Actinopterygii</taxon>
        <taxon>Neopterygii</taxon>
        <taxon>Teleostei</taxon>
        <taxon>Ostariophysi</taxon>
        <taxon>Siluriformes</taxon>
        <taxon>Pangasiidae</taxon>
        <taxon>Pangasianodon</taxon>
    </lineage>
</organism>
<evidence type="ECO:0000313" key="1">
    <source>
        <dbReference type="EMBL" id="MCI4387649.1"/>
    </source>
</evidence>
<sequence length="449" mass="49582">MLRYLIILSTLLMTAVNVRAQCERPAVGGNRILTDDSGQSEFPDGSTVKFRCSSGYVSVSTSASRSITCTGTQWSELELQCKKKSCGNPGSIANGRYQYPQGIEFGATITAVCDDGYRLVGRSDRNCRENGWDGRAPVCEVVKCLNPPSITDGQFEPEAESYDYREAVTYSCKRGLDLIGPSEITCSADGTFQPPPPRCLVVSCESPQISNATRIEGKSPPYKYNNIVRYRCNKGYRMEGSDYLTCKEDGWDPPPPQCTVITCLEPPAIDNGLFNPLKELYEYGQTVTYSCNKGFRLSGASKIACTDDGTFQTSPQCQEVTCDVPNINNAVIVGRKASSYNYKMSIRYQCDKGYRMEGSDLLTCEENGWNPPPPKCNIVTCLKPPVINNGHFNPLKERYEYGQTVTYSCEKGFRLQGASTISCSDDGTFQPSPQCLGKLLRKSQKSFET</sequence>
<comment type="caution">
    <text evidence="1">The sequence shown here is derived from an EMBL/GenBank/DDBJ whole genome shotgun (WGS) entry which is preliminary data.</text>
</comment>
<keyword evidence="2" id="KW-1185">Reference proteome</keyword>
<accession>A0ACC5X997</accession>
<reference evidence="1 2" key="1">
    <citation type="journal article" date="2022" name="bioRxiv">
        <title>An ancient truncated duplication of the anti-Mullerian hormone receptor type 2 gene is a potential conserved master sex determinant in the Pangasiidae catfish family.</title>
        <authorList>
            <person name="Wen M."/>
            <person name="Pan Q."/>
            <person name="Jouanno E."/>
            <person name="Montfort J."/>
            <person name="Zahm M."/>
            <person name="Cabau C."/>
            <person name="Klopp C."/>
            <person name="Iampietro C."/>
            <person name="Roques C."/>
            <person name="Bouchez O."/>
            <person name="Castinel A."/>
            <person name="Donnadieu C."/>
            <person name="Parrinello H."/>
            <person name="Poncet C."/>
            <person name="Belmonte E."/>
            <person name="Gautier V."/>
            <person name="Avarre J.-C."/>
            <person name="Dugue R."/>
            <person name="Gustiano R."/>
            <person name="Ha T.T.T."/>
            <person name="Campet M."/>
            <person name="Sriphairoj K."/>
            <person name="Ribolli J."/>
            <person name="de Almeida F.L."/>
            <person name="Desvignes T."/>
            <person name="Postlethwait J.H."/>
            <person name="Bucao C.F."/>
            <person name="Robinson-Rechavi M."/>
            <person name="Bobe J."/>
            <person name="Herpin A."/>
            <person name="Guiguen Y."/>
        </authorList>
    </citation>
    <scope>NUCLEOTIDE SEQUENCE [LARGE SCALE GENOMIC DNA]</scope>
    <source>
        <strain evidence="1">YG-Dec2019</strain>
    </source>
</reference>
<protein>
    <submittedName>
        <fullName evidence="1">Uncharacterized protein</fullName>
    </submittedName>
</protein>
<dbReference type="EMBL" id="CM040469">
    <property type="protein sequence ID" value="MCI4387649.1"/>
    <property type="molecule type" value="Genomic_DNA"/>
</dbReference>
<gene>
    <name evidence="1" type="ORF">PGIGA_G00076710</name>
</gene>
<dbReference type="Proteomes" id="UP000829447">
    <property type="component" value="Linkage Group LG16"/>
</dbReference>
<evidence type="ECO:0000313" key="2">
    <source>
        <dbReference type="Proteomes" id="UP000829447"/>
    </source>
</evidence>